<dbReference type="Proteomes" id="UP000267841">
    <property type="component" value="Unassembled WGS sequence"/>
</dbReference>
<protein>
    <recommendedName>
        <fullName evidence="3">Lipoprotein</fullName>
    </recommendedName>
</protein>
<organism evidence="1 2">
    <name type="scientific">Hydrogenivirga caldilitoris</name>
    <dbReference type="NCBI Taxonomy" id="246264"/>
    <lineage>
        <taxon>Bacteria</taxon>
        <taxon>Pseudomonadati</taxon>
        <taxon>Aquificota</taxon>
        <taxon>Aquificia</taxon>
        <taxon>Aquificales</taxon>
        <taxon>Aquificaceae</taxon>
        <taxon>Hydrogenivirga</taxon>
    </lineage>
</organism>
<sequence length="136" mass="15822">MIRILFMLALPLLLVSCDSKPSVKSIEKELEGKYRFFGDVEDVRILSMVKVKEDTYFVQVTYGIKFKRSIGELEKDISEKLKDANLYKSLSLFVNIVALNELVNRCGRIYIEKGRTCYLTDSFRLVRIKGSWVIQR</sequence>
<proteinExistence type="predicted"/>
<comment type="caution">
    <text evidence="1">The sequence shown here is derived from an EMBL/GenBank/DDBJ whole genome shotgun (WGS) entry which is preliminary data.</text>
</comment>
<reference evidence="1 2" key="1">
    <citation type="submission" date="2018-10" db="EMBL/GenBank/DDBJ databases">
        <title>Genomic Encyclopedia of Archaeal and Bacterial Type Strains, Phase II (KMG-II): from individual species to whole genera.</title>
        <authorList>
            <person name="Goeker M."/>
        </authorList>
    </citation>
    <scope>NUCLEOTIDE SEQUENCE [LARGE SCALE GENOMIC DNA]</scope>
    <source>
        <strain evidence="1 2">DSM 16510</strain>
    </source>
</reference>
<evidence type="ECO:0008006" key="3">
    <source>
        <dbReference type="Google" id="ProtNLM"/>
    </source>
</evidence>
<accession>A0A497XS70</accession>
<dbReference type="EMBL" id="RCCJ01000001">
    <property type="protein sequence ID" value="RLJ69982.1"/>
    <property type="molecule type" value="Genomic_DNA"/>
</dbReference>
<dbReference type="PROSITE" id="PS51257">
    <property type="entry name" value="PROKAR_LIPOPROTEIN"/>
    <property type="match status" value="1"/>
</dbReference>
<evidence type="ECO:0000313" key="2">
    <source>
        <dbReference type="Proteomes" id="UP000267841"/>
    </source>
</evidence>
<gene>
    <name evidence="1" type="ORF">BCF55_0243</name>
</gene>
<keyword evidence="2" id="KW-1185">Reference proteome</keyword>
<dbReference type="AlphaFoldDB" id="A0A497XS70"/>
<name>A0A497XS70_9AQUI</name>
<evidence type="ECO:0000313" key="1">
    <source>
        <dbReference type="EMBL" id="RLJ69982.1"/>
    </source>
</evidence>